<keyword evidence="1" id="KW-0732">Signal</keyword>
<feature type="signal peptide" evidence="1">
    <location>
        <begin position="1"/>
        <end position="22"/>
    </location>
</feature>
<evidence type="ECO:0000313" key="2">
    <source>
        <dbReference type="EMBL" id="TGY38337.1"/>
    </source>
</evidence>
<dbReference type="InterPro" id="IPR009091">
    <property type="entry name" value="RCC1/BLIP-II"/>
</dbReference>
<dbReference type="RefSeq" id="WP_135948736.1">
    <property type="nucleotide sequence ID" value="NZ_SRYO01000002.1"/>
</dbReference>
<reference evidence="2 3" key="1">
    <citation type="submission" date="2019-04" db="EMBL/GenBank/DDBJ databases">
        <title>Microbes associate with the intestines of laboratory mice.</title>
        <authorList>
            <person name="Navarre W."/>
            <person name="Wong E."/>
            <person name="Huang K."/>
            <person name="Tropini C."/>
            <person name="Ng K."/>
            <person name="Yu B."/>
        </authorList>
    </citation>
    <scope>NUCLEOTIDE SEQUENCE [LARGE SCALE GENOMIC DNA]</scope>
    <source>
        <strain evidence="2 3">NM46_B2-13</strain>
    </source>
</reference>
<dbReference type="InterPro" id="IPR000408">
    <property type="entry name" value="Reg_chr_condens"/>
</dbReference>
<dbReference type="EMBL" id="SRYO01000002">
    <property type="protein sequence ID" value="TGY38337.1"/>
    <property type="molecule type" value="Genomic_DNA"/>
</dbReference>
<evidence type="ECO:0000256" key="1">
    <source>
        <dbReference type="SAM" id="SignalP"/>
    </source>
</evidence>
<dbReference type="OrthoDB" id="904022at2"/>
<accession>A0A4S2D9B6</accession>
<feature type="chain" id="PRO_5039333386" description="Regulator of chromosome condensation (RCC1) repeat protein" evidence="1">
    <location>
        <begin position="23"/>
        <end position="560"/>
    </location>
</feature>
<dbReference type="PANTHER" id="PTHR45982">
    <property type="entry name" value="REGULATOR OF CHROMOSOME CONDENSATION"/>
    <property type="match status" value="1"/>
</dbReference>
<proteinExistence type="predicted"/>
<evidence type="ECO:0000313" key="3">
    <source>
        <dbReference type="Proteomes" id="UP000309893"/>
    </source>
</evidence>
<name>A0A4S2D9B6_9MICO</name>
<sequence>MQKRIVVLTAVALAVLTPVAMTSAGFTDTTHAASRLVTASARLDEPPVYFNSASGSGLWITQSGELYLSGDRRAGDGAGGTTSNGSAPTKVAIPNDVRIIDAVGGSTDFHYPIDESWYAALDDRGRVWTWGTAQNAFNGEKGRDSIGRGRLSPGEQYRAGLVVTSDGRVLSGIVRIARTENQILALDTDGNLWTWGSIDNIARPDGRNVATPLPIVSNDTCWTPGSGRCTPDSPDTAGKIRWRSVWNGANLGLGVGRNGLIYTWGWDNSNGLSSGQVHTYAPTLNEGANLTLFAAYPDLYRTGDGLVYDPKVQTTAQARHRTYVAIVTAMKDKVLPGCDGTLGQLDRVDNTCPVRQAAMFDLAGSFLLQNGALFTWAVNDARNGYAFLGRASTTDSTWSLDPTYRYAPGRVSVAGQQTTFRSYNATLTSVTAITAAGDVYGWGVNNYCQAIGRHLDGSVPCTTGIPAERVLLPTRIAALDDVAVREIRTAACTTWAVTRDDGLYTWGGTQNVAAYDYAWCGRYPSGAQSFSFLNVNDPSAPALVFSRPLAEVATGTVRVK</sequence>
<dbReference type="Proteomes" id="UP000309893">
    <property type="component" value="Unassembled WGS sequence"/>
</dbReference>
<dbReference type="PANTHER" id="PTHR45982:SF1">
    <property type="entry name" value="REGULATOR OF CHROMOSOME CONDENSATION"/>
    <property type="match status" value="1"/>
</dbReference>
<organism evidence="2 3">
    <name type="scientific">Microbacterium laevaniformans</name>
    <dbReference type="NCBI Taxonomy" id="36807"/>
    <lineage>
        <taxon>Bacteria</taxon>
        <taxon>Bacillati</taxon>
        <taxon>Actinomycetota</taxon>
        <taxon>Actinomycetes</taxon>
        <taxon>Micrococcales</taxon>
        <taxon>Microbacteriaceae</taxon>
        <taxon>Microbacterium</taxon>
    </lineage>
</organism>
<dbReference type="AlphaFoldDB" id="A0A4S2D9B6"/>
<dbReference type="SUPFAM" id="SSF50985">
    <property type="entry name" value="RCC1/BLIP-II"/>
    <property type="match status" value="1"/>
</dbReference>
<dbReference type="Gene3D" id="2.130.10.30">
    <property type="entry name" value="Regulator of chromosome condensation 1/beta-lactamase-inhibitor protein II"/>
    <property type="match status" value="2"/>
</dbReference>
<dbReference type="PROSITE" id="PS50012">
    <property type="entry name" value="RCC1_3"/>
    <property type="match status" value="1"/>
</dbReference>
<comment type="caution">
    <text evidence="2">The sequence shown here is derived from an EMBL/GenBank/DDBJ whole genome shotgun (WGS) entry which is preliminary data.</text>
</comment>
<dbReference type="InterPro" id="IPR051553">
    <property type="entry name" value="Ran_GTPase-activating"/>
</dbReference>
<gene>
    <name evidence="2" type="ORF">E5344_03580</name>
</gene>
<evidence type="ECO:0008006" key="4">
    <source>
        <dbReference type="Google" id="ProtNLM"/>
    </source>
</evidence>
<protein>
    <recommendedName>
        <fullName evidence="4">Regulator of chromosome condensation (RCC1) repeat protein</fullName>
    </recommendedName>
</protein>